<keyword evidence="3" id="KW-1185">Reference proteome</keyword>
<dbReference type="Pfam" id="PF00196">
    <property type="entry name" value="GerE"/>
    <property type="match status" value="1"/>
</dbReference>
<organism evidence="2 3">
    <name type="scientific">Saccharopolyspora griseoalba</name>
    <dbReference type="NCBI Taxonomy" id="1431848"/>
    <lineage>
        <taxon>Bacteria</taxon>
        <taxon>Bacillati</taxon>
        <taxon>Actinomycetota</taxon>
        <taxon>Actinomycetes</taxon>
        <taxon>Pseudonocardiales</taxon>
        <taxon>Pseudonocardiaceae</taxon>
        <taxon>Saccharopolyspora</taxon>
    </lineage>
</organism>
<dbReference type="Gene3D" id="3.40.50.300">
    <property type="entry name" value="P-loop containing nucleotide triphosphate hydrolases"/>
    <property type="match status" value="1"/>
</dbReference>
<evidence type="ECO:0000259" key="1">
    <source>
        <dbReference type="SMART" id="SM00421"/>
    </source>
</evidence>
<dbReference type="InterPro" id="IPR002182">
    <property type="entry name" value="NB-ARC"/>
</dbReference>
<feature type="domain" description="HTH luxR-type" evidence="1">
    <location>
        <begin position="700"/>
        <end position="759"/>
    </location>
</feature>
<dbReference type="Pfam" id="PF00931">
    <property type="entry name" value="NB-ARC"/>
    <property type="match status" value="1"/>
</dbReference>
<comment type="caution">
    <text evidence="2">The sequence shown here is derived from an EMBL/GenBank/DDBJ whole genome shotgun (WGS) entry which is preliminary data.</text>
</comment>
<dbReference type="SMART" id="SM00421">
    <property type="entry name" value="HTH_LUXR"/>
    <property type="match status" value="1"/>
</dbReference>
<protein>
    <submittedName>
        <fullName evidence="2">NB-ARC domain-containing protein</fullName>
    </submittedName>
</protein>
<name>A0ABW2LSS7_9PSEU</name>
<dbReference type="CDD" id="cd06170">
    <property type="entry name" value="LuxR_C_like"/>
    <property type="match status" value="1"/>
</dbReference>
<sequence length="763" mass="83823">MAQLPAAPTTFVGRDLELATIEAMWESGARLMTLAGPGGAGKSTLAIHASHQIAAEAAAEWVDLENLRNSELLAEHVAEQISAQSLDGEGAYEKLLSHLARQGRMLLVLDNCEHLHEDLADLCADMLDTAPQLVVLATSRRLLTLDEEHKVPVEPLSQDNAVELFCTRARAVAPESHPELHVPQVRELVEQVDRLPAGIEILAARARSIAIPDIAAQLDKVLASTAGDRSRRRRRGRQRGFAALLESSWELCSPEDQALWSRSVVFGGAPWTLEAAEAVCSGPDLAPEDVVDTVQSLVDQSLLSLDRGTGRYRMLSSVQRYGREQLEAADELDTWRARHAQWVRRFFATANRDWGGPHEVHWLRQTAAELANARAAMDYLIDAGRLVQAMELEDNVFRTRIAFTSGSLHEWCYHLDRLLGAYPQRDTTRANALAHLAYYAVCMGQPDRAGCALREAIEIVGDSTEAEHLCVRVAEGVYTLFVRGDPRCVGMMERAYEAAQAAPASAGVHSGDLLMLRMWMAICQAMHGARDTADQVTARLMHEAEATGAAYHISWMQWARAVFLLMRVPEREGALTTAETLLRQALPLQRSIADFWGPLWWLLLEVWRAVAVGHYRRAAEMAGATQQASDLTGIRTQSVSGLAELLAEALQRAEEQLGAETYRQLYERGAAVRDYGEAISLCLSGPRDDDTVVTPVVQIPDGLAKRTQLVRCAKLVAAGLSNAEIAEEMGVAPRTVKRYVTDILATLGVTQREQVAAALGMQE</sequence>
<dbReference type="PANTHER" id="PTHR47691">
    <property type="entry name" value="REGULATOR-RELATED"/>
    <property type="match status" value="1"/>
</dbReference>
<dbReference type="EMBL" id="JBHTCJ010000017">
    <property type="protein sequence ID" value="MFC7344570.1"/>
    <property type="molecule type" value="Genomic_DNA"/>
</dbReference>
<dbReference type="InterPro" id="IPR016032">
    <property type="entry name" value="Sig_transdc_resp-reg_C-effctor"/>
</dbReference>
<accession>A0ABW2LSS7</accession>
<gene>
    <name evidence="2" type="ORF">ACFQRI_24450</name>
</gene>
<dbReference type="SUPFAM" id="SSF46894">
    <property type="entry name" value="C-terminal effector domain of the bipartite response regulators"/>
    <property type="match status" value="1"/>
</dbReference>
<proteinExistence type="predicted"/>
<dbReference type="SUPFAM" id="SSF52540">
    <property type="entry name" value="P-loop containing nucleoside triphosphate hydrolases"/>
    <property type="match status" value="1"/>
</dbReference>
<evidence type="ECO:0000313" key="3">
    <source>
        <dbReference type="Proteomes" id="UP001596504"/>
    </source>
</evidence>
<reference evidence="3" key="1">
    <citation type="journal article" date="2019" name="Int. J. Syst. Evol. Microbiol.">
        <title>The Global Catalogue of Microorganisms (GCM) 10K type strain sequencing project: providing services to taxonomists for standard genome sequencing and annotation.</title>
        <authorList>
            <consortium name="The Broad Institute Genomics Platform"/>
            <consortium name="The Broad Institute Genome Sequencing Center for Infectious Disease"/>
            <person name="Wu L."/>
            <person name="Ma J."/>
        </authorList>
    </citation>
    <scope>NUCLEOTIDE SEQUENCE [LARGE SCALE GENOMIC DNA]</scope>
    <source>
        <strain evidence="3">WLHS5</strain>
    </source>
</reference>
<dbReference type="InterPro" id="IPR036388">
    <property type="entry name" value="WH-like_DNA-bd_sf"/>
</dbReference>
<dbReference type="InterPro" id="IPR000792">
    <property type="entry name" value="Tscrpt_reg_LuxR_C"/>
</dbReference>
<dbReference type="InterPro" id="IPR027417">
    <property type="entry name" value="P-loop_NTPase"/>
</dbReference>
<dbReference type="RefSeq" id="WP_380672480.1">
    <property type="nucleotide sequence ID" value="NZ_JBHTCJ010000017.1"/>
</dbReference>
<dbReference type="Proteomes" id="UP001596504">
    <property type="component" value="Unassembled WGS sequence"/>
</dbReference>
<dbReference type="Gene3D" id="1.10.10.10">
    <property type="entry name" value="Winged helix-like DNA-binding domain superfamily/Winged helix DNA-binding domain"/>
    <property type="match status" value="1"/>
</dbReference>
<evidence type="ECO:0000313" key="2">
    <source>
        <dbReference type="EMBL" id="MFC7344570.1"/>
    </source>
</evidence>
<dbReference type="PANTHER" id="PTHR47691:SF3">
    <property type="entry name" value="HTH-TYPE TRANSCRIPTIONAL REGULATOR RV0890C-RELATED"/>
    <property type="match status" value="1"/>
</dbReference>